<dbReference type="InterPro" id="IPR011204">
    <property type="entry name" value="Virulence_RhuM-like"/>
</dbReference>
<reference evidence="1 2" key="1">
    <citation type="journal article" date="2016" name="Nat. Biotechnol.">
        <title>Measurement of bacterial replication rates in microbial communities.</title>
        <authorList>
            <person name="Brown C.T."/>
            <person name="Olm M.R."/>
            <person name="Thomas B.C."/>
            <person name="Banfield J.F."/>
        </authorList>
    </citation>
    <scope>NUCLEOTIDE SEQUENCE [LARGE SCALE GENOMIC DNA]</scope>
    <source>
        <strain evidence="1">CAG:67_53_122</strain>
    </source>
</reference>
<proteinExistence type="predicted"/>
<dbReference type="EMBL" id="MNQH01000004">
    <property type="protein sequence ID" value="OKY95635.1"/>
    <property type="molecule type" value="Genomic_DNA"/>
</dbReference>
<dbReference type="PIRSF" id="PIRSF015268">
    <property type="entry name" value="Virulence_RhuM"/>
    <property type="match status" value="1"/>
</dbReference>
<evidence type="ECO:0000313" key="1">
    <source>
        <dbReference type="EMBL" id="OKY95635.1"/>
    </source>
</evidence>
<accession>A0A1Q6F9S4</accession>
<dbReference type="PANTHER" id="PTHR35810:SF1">
    <property type="entry name" value="CYTOPLASMIC PROTEIN"/>
    <property type="match status" value="1"/>
</dbReference>
<name>A0A1Q6F9S4_9BACT</name>
<dbReference type="Pfam" id="PF13310">
    <property type="entry name" value="Virulence_RhuM"/>
    <property type="match status" value="1"/>
</dbReference>
<comment type="caution">
    <text evidence="1">The sequence shown here is derived from an EMBL/GenBank/DDBJ whole genome shotgun (WGS) entry which is preliminary data.</text>
</comment>
<dbReference type="Proteomes" id="UP000187417">
    <property type="component" value="Unassembled WGS sequence"/>
</dbReference>
<gene>
    <name evidence="1" type="ORF">BHV66_03450</name>
</gene>
<dbReference type="PANTHER" id="PTHR35810">
    <property type="entry name" value="CYTOPLASMIC PROTEIN-RELATED"/>
    <property type="match status" value="1"/>
</dbReference>
<dbReference type="RefSeq" id="WP_278339076.1">
    <property type="nucleotide sequence ID" value="NZ_BAAFLA010000019.1"/>
</dbReference>
<evidence type="ECO:0000313" key="2">
    <source>
        <dbReference type="Proteomes" id="UP000187417"/>
    </source>
</evidence>
<organism evidence="1 2">
    <name type="scientific">Alistipes putredinis</name>
    <dbReference type="NCBI Taxonomy" id="28117"/>
    <lineage>
        <taxon>Bacteria</taxon>
        <taxon>Pseudomonadati</taxon>
        <taxon>Bacteroidota</taxon>
        <taxon>Bacteroidia</taxon>
        <taxon>Bacteroidales</taxon>
        <taxon>Rikenellaceae</taxon>
        <taxon>Alistipes</taxon>
    </lineage>
</organism>
<protein>
    <submittedName>
        <fullName evidence="1">Cell filamentation protein Fic</fullName>
    </submittedName>
</protein>
<dbReference type="STRING" id="28117.BHV66_03450"/>
<dbReference type="AlphaFoldDB" id="A0A1Q6F9S4"/>
<sequence length="331" mass="37963">MENEMLIYRSADGSIKIDVRMGEETVWLTQDQMAALFGKAKSTINEHLKNIFSEGELVADSVIRNFRTTAADGKGYDTNYYNLDVIISVGYRVKSHQGTQFRIWATQVLREYLIKGFALNDERMKSGKSMNYFDELQERIREIRLSERVFYQKVKDIYTTSIDYDPKAEKTVEFFKIVQNKLLWAISSQTAAELIAHRADARLPMMGMTSCDKSDPRRITKADAATAKNYLTEDEMKDLGLLVEQYLAFAESQARRQVPMYMADWIKKLNDILVINGRELLEHAGQISRKVAESIAAQQLDAYKGRLREKERRASLAELEADLQAAAKKQP</sequence>